<protein>
    <recommendedName>
        <fullName evidence="6">Iron-sulfur cluster carrier protein</fullName>
    </recommendedName>
</protein>
<dbReference type="EMBL" id="CP122566">
    <property type="protein sequence ID" value="WGH93258.1"/>
    <property type="molecule type" value="Genomic_DNA"/>
</dbReference>
<evidence type="ECO:0000256" key="4">
    <source>
        <dbReference type="ARBA" id="ARBA00023004"/>
    </source>
</evidence>
<dbReference type="InterPro" id="IPR019591">
    <property type="entry name" value="Mrp/NBP35_ATP-bd"/>
</dbReference>
<dbReference type="PROSITE" id="PS01215">
    <property type="entry name" value="MRP"/>
    <property type="match status" value="1"/>
</dbReference>
<evidence type="ECO:0000256" key="5">
    <source>
        <dbReference type="ARBA" id="ARBA00023014"/>
    </source>
</evidence>
<evidence type="ECO:0000256" key="6">
    <source>
        <dbReference type="HAMAP-Rule" id="MF_02040"/>
    </source>
</evidence>
<evidence type="ECO:0000313" key="7">
    <source>
        <dbReference type="EMBL" id="WGH93258.1"/>
    </source>
</evidence>
<keyword evidence="2 6" id="KW-0547">Nucleotide-binding</keyword>
<gene>
    <name evidence="7" type="ORF">QDX21_00080</name>
</gene>
<dbReference type="Gene3D" id="3.30.300.130">
    <property type="entry name" value="Fe-S cluster assembly (FSCA)"/>
    <property type="match status" value="1"/>
</dbReference>
<dbReference type="Gene3D" id="3.40.50.300">
    <property type="entry name" value="P-loop containing nucleotide triphosphate hydrolases"/>
    <property type="match status" value="1"/>
</dbReference>
<keyword evidence="8" id="KW-1185">Reference proteome</keyword>
<keyword evidence="3 6" id="KW-0067">ATP-binding</keyword>
<dbReference type="InterPro" id="IPR033756">
    <property type="entry name" value="YlxH/NBP35"/>
</dbReference>
<dbReference type="InterPro" id="IPR027417">
    <property type="entry name" value="P-loop_NTPase"/>
</dbReference>
<dbReference type="HAMAP" id="MF_02040">
    <property type="entry name" value="Mrp_NBP35"/>
    <property type="match status" value="1"/>
</dbReference>
<dbReference type="InterPro" id="IPR000808">
    <property type="entry name" value="Mrp-like_CS"/>
</dbReference>
<comment type="function">
    <text evidence="6">Binds and transfers iron-sulfur (Fe-S) clusters to target apoproteins. Can hydrolyze ATP.</text>
</comment>
<feature type="binding site" evidence="6">
    <location>
        <begin position="139"/>
        <end position="146"/>
    </location>
    <ligand>
        <name>ATP</name>
        <dbReference type="ChEBI" id="CHEBI:30616"/>
    </ligand>
</feature>
<dbReference type="GO" id="GO:0005524">
    <property type="term" value="F:ATP binding"/>
    <property type="evidence" value="ECO:0007669"/>
    <property type="project" value="UniProtKB-UniRule"/>
</dbReference>
<keyword evidence="4 6" id="KW-0408">Iron</keyword>
<evidence type="ECO:0000256" key="1">
    <source>
        <dbReference type="ARBA" id="ARBA00022723"/>
    </source>
</evidence>
<comment type="similarity">
    <text evidence="6">Belongs to the Mrp/NBP35 ATP-binding proteins family.</text>
</comment>
<comment type="subunit">
    <text evidence="6">Homodimer.</text>
</comment>
<keyword evidence="1 6" id="KW-0479">Metal-binding</keyword>
<accession>A0AAJ6AH14</accession>
<dbReference type="GO" id="GO:0016226">
    <property type="term" value="P:iron-sulfur cluster assembly"/>
    <property type="evidence" value="ECO:0007669"/>
    <property type="project" value="InterPro"/>
</dbReference>
<evidence type="ECO:0000256" key="2">
    <source>
        <dbReference type="ARBA" id="ARBA00022741"/>
    </source>
</evidence>
<evidence type="ECO:0000256" key="3">
    <source>
        <dbReference type="ARBA" id="ARBA00022840"/>
    </source>
</evidence>
<dbReference type="GeneID" id="83694443"/>
<dbReference type="Pfam" id="PF10609">
    <property type="entry name" value="ParA"/>
    <property type="match status" value="1"/>
</dbReference>
<proteinExistence type="inferred from homology"/>
<dbReference type="AlphaFoldDB" id="A0AAJ6AH14"/>
<dbReference type="GO" id="GO:0046872">
    <property type="term" value="F:metal ion binding"/>
    <property type="evidence" value="ECO:0007669"/>
    <property type="project" value="UniProtKB-KW"/>
</dbReference>
<dbReference type="InterPro" id="IPR044304">
    <property type="entry name" value="NUBPL-like"/>
</dbReference>
<keyword evidence="6" id="KW-0378">Hydrolase</keyword>
<dbReference type="GO" id="GO:0140663">
    <property type="term" value="F:ATP-dependent FeS chaperone activity"/>
    <property type="evidence" value="ECO:0007669"/>
    <property type="project" value="InterPro"/>
</dbReference>
<dbReference type="InterPro" id="IPR034904">
    <property type="entry name" value="FSCA_dom_sf"/>
</dbReference>
<dbReference type="SUPFAM" id="SSF52540">
    <property type="entry name" value="P-loop containing nucleoside triphosphate hydrolases"/>
    <property type="match status" value="1"/>
</dbReference>
<evidence type="ECO:0000313" key="8">
    <source>
        <dbReference type="Proteomes" id="UP001224674"/>
    </source>
</evidence>
<name>A0AAJ6AH14_9MICC</name>
<dbReference type="SUPFAM" id="SSF117916">
    <property type="entry name" value="Fe-S cluster assembly (FSCA) domain-like"/>
    <property type="match status" value="1"/>
</dbReference>
<dbReference type="GO" id="GO:0016887">
    <property type="term" value="F:ATP hydrolysis activity"/>
    <property type="evidence" value="ECO:0007669"/>
    <property type="project" value="UniProtKB-UniRule"/>
</dbReference>
<dbReference type="Proteomes" id="UP001224674">
    <property type="component" value="Chromosome"/>
</dbReference>
<reference evidence="7 8" key="1">
    <citation type="submission" date="2023-03" db="EMBL/GenBank/DDBJ databases">
        <title>Complete genome sequences of several Auritidibacter ignavus strains isolated from ear infections.</title>
        <authorList>
            <person name="Baehr T."/>
            <person name="Baumhoegger A.M."/>
        </authorList>
    </citation>
    <scope>NUCLEOTIDE SEQUENCE [LARGE SCALE GENOMIC DNA]</scope>
    <source>
        <strain evidence="7 8">BABAE-6</strain>
    </source>
</reference>
<dbReference type="PANTHER" id="PTHR42961:SF2">
    <property type="entry name" value="IRON-SULFUR PROTEIN NUBPL"/>
    <property type="match status" value="1"/>
</dbReference>
<dbReference type="RefSeq" id="WP_122548703.1">
    <property type="nucleotide sequence ID" value="NZ_CP122563.1"/>
</dbReference>
<dbReference type="GO" id="GO:0051539">
    <property type="term" value="F:4 iron, 4 sulfur cluster binding"/>
    <property type="evidence" value="ECO:0007669"/>
    <property type="project" value="TreeGrafter"/>
</dbReference>
<dbReference type="PANTHER" id="PTHR42961">
    <property type="entry name" value="IRON-SULFUR PROTEIN NUBPL"/>
    <property type="match status" value="1"/>
</dbReference>
<dbReference type="CDD" id="cd02037">
    <property type="entry name" value="Mrp_NBP35"/>
    <property type="match status" value="1"/>
</dbReference>
<sequence>MSRNISELEQIALARLRHVEDPEIRVPITDLGMVSAVTASVDDTSGQAPASEEVPAHHLRAEILLTTPGCPMQDTLRDQVFNALVSLPGVSSVEVALRPMDSTQRRKLVDSLRSRHSSSLTAASAGDPHQPLVLTVASGKGGVGKSTVTANLATALSKCGYRVGLIDADIHGFSIPRLLSITTRPTRLEEMILPPVAYGVKTISIGMFLDTDQPVAWRGPMLHRALEQFIGDVHWGQLDVLLVDLPPGTGDIAISVAQLLPQAQLLVVTTPQYAAAHIAARAGELATKTHQAVAGVIENMGPMTLPDGTVMDVFGAGGGKQVAQHLAEHLHDPVELLGTIPLDPILRTDADQGQPTIISHPDSPSGKSLQIISERLVETAQIGSPMMS</sequence>
<organism evidence="7 8">
    <name type="scientific">Auritidibacter ignavus</name>
    <dbReference type="NCBI Taxonomy" id="678932"/>
    <lineage>
        <taxon>Bacteria</taxon>
        <taxon>Bacillati</taxon>
        <taxon>Actinomycetota</taxon>
        <taxon>Actinomycetes</taxon>
        <taxon>Micrococcales</taxon>
        <taxon>Micrococcaceae</taxon>
        <taxon>Auritidibacter</taxon>
    </lineage>
</organism>
<keyword evidence="5 6" id="KW-0411">Iron-sulfur</keyword>